<feature type="signal peptide" evidence="2">
    <location>
        <begin position="1"/>
        <end position="21"/>
    </location>
</feature>
<evidence type="ECO:0000256" key="1">
    <source>
        <dbReference type="SAM" id="MobiDB-lite"/>
    </source>
</evidence>
<dbReference type="Proteomes" id="UP000317863">
    <property type="component" value="Unassembled WGS sequence"/>
</dbReference>
<name>A0A544QW94_9FIRM</name>
<feature type="region of interest" description="Disordered" evidence="1">
    <location>
        <begin position="456"/>
        <end position="478"/>
    </location>
</feature>
<feature type="region of interest" description="Disordered" evidence="1">
    <location>
        <begin position="287"/>
        <end position="376"/>
    </location>
</feature>
<feature type="region of interest" description="Disordered" evidence="1">
    <location>
        <begin position="627"/>
        <end position="666"/>
    </location>
</feature>
<protein>
    <submittedName>
        <fullName evidence="3">Carbohydrate-binding domain-containing protein</fullName>
    </submittedName>
</protein>
<keyword evidence="2" id="KW-0732">Signal</keyword>
<dbReference type="RefSeq" id="WP_142535560.1">
    <property type="nucleotide sequence ID" value="NZ_SGJB01000005.1"/>
</dbReference>
<evidence type="ECO:0000256" key="2">
    <source>
        <dbReference type="SAM" id="SignalP"/>
    </source>
</evidence>
<dbReference type="Pfam" id="PF14262">
    <property type="entry name" value="Cthe_2159"/>
    <property type="match status" value="1"/>
</dbReference>
<organism evidence="3 4">
    <name type="scientific">Peptacetobacter hominis</name>
    <dbReference type="NCBI Taxonomy" id="2743610"/>
    <lineage>
        <taxon>Bacteria</taxon>
        <taxon>Bacillati</taxon>
        <taxon>Bacillota</taxon>
        <taxon>Clostridia</taxon>
        <taxon>Peptostreptococcales</taxon>
        <taxon>Peptostreptococcaceae</taxon>
        <taxon>Peptacetobacter</taxon>
    </lineage>
</organism>
<dbReference type="PROSITE" id="PS51257">
    <property type="entry name" value="PROKAR_LIPOPROTEIN"/>
    <property type="match status" value="1"/>
</dbReference>
<accession>A0A544QW94</accession>
<dbReference type="AlphaFoldDB" id="A0A544QW94"/>
<proteinExistence type="predicted"/>
<keyword evidence="4" id="KW-1185">Reference proteome</keyword>
<feature type="compositionally biased region" description="Basic and acidic residues" evidence="1">
    <location>
        <begin position="325"/>
        <end position="342"/>
    </location>
</feature>
<reference evidence="3 4" key="1">
    <citation type="submission" date="2019-02" db="EMBL/GenBank/DDBJ databases">
        <title>Peptostreptococcaceae bacterium ZHW00191 nov., a new bacterium isolated from the human gut.</title>
        <authorList>
            <person name="Zhou H.-W."/>
            <person name="Chen X.-J."/>
        </authorList>
    </citation>
    <scope>NUCLEOTIDE SEQUENCE [LARGE SCALE GENOMIC DNA]</scope>
    <source>
        <strain evidence="3 4">ZHW00191</strain>
    </source>
</reference>
<gene>
    <name evidence="3" type="ORF">EXD82_03685</name>
</gene>
<feature type="compositionally biased region" description="Low complexity" evidence="1">
    <location>
        <begin position="349"/>
        <end position="358"/>
    </location>
</feature>
<evidence type="ECO:0000313" key="3">
    <source>
        <dbReference type="EMBL" id="TQQ84956.1"/>
    </source>
</evidence>
<dbReference type="InterPro" id="IPR025584">
    <property type="entry name" value="Cthe_2159"/>
</dbReference>
<dbReference type="OrthoDB" id="9812829at2"/>
<dbReference type="EMBL" id="SGJB01000005">
    <property type="protein sequence ID" value="TQQ84956.1"/>
    <property type="molecule type" value="Genomic_DNA"/>
</dbReference>
<evidence type="ECO:0000313" key="4">
    <source>
        <dbReference type="Proteomes" id="UP000317863"/>
    </source>
</evidence>
<feature type="chain" id="PRO_5038930277" evidence="2">
    <location>
        <begin position="22"/>
        <end position="666"/>
    </location>
</feature>
<sequence length="666" mass="70144">MKFRKYIKTYIVAAAVIVLLAGCNKDNSTTTEASSMDLSESGISVTDMFTDNDMESGYDESNCTKIELSRDSATSDGESIIAENGDIEISKEGTYVFSGELENGRIVVDADKSDKIRIVLDNASITRKNSSAILVKNADKVFVTLASDSENILSSSGTFEAEDDINIDAAVFSKEDITFNGSGKLSIESERGHGIVSKDDLVFTGGNYSVVSEGHALNGKNSVRICDGKFEIESSQDGIHAENKDEEKSGFVYISGGEFEITSVNDAIDSKYAVQIDDGNFTLNTGGGSVNASTDSNGNTNENWGKWGGGMTPPGGNPQDMQNSEMKEPPKIDENSETEKTTPDIPSQDSTTSNSSENTDTETSDTEESAKGIKASSNLVINGGSFNIDSSDDSVHSNSDVVINGGEMKILSGDDGVHADSNTKITEGSINISKSYEGIEGQSIDISGGDIDIVSSDDGMNAAGGSDQSGLNGRPGAGSFESSEDCYIKISGSNTNISADGDGVDSNGTLEISGGTVYIEGSEKNQADTAIDYDGTGKITGGTVVAVGPGGMSQNFSEATQGTIMVNTGNQNSKTEIVLTDSSGNEIVSYTSEKSFSNVIISSPDIKKGSSYTLKYGENEENITMDDYIYGESGSGMKQRPDGMTKPDNMPQKNTQEDNTDSSETV</sequence>
<comment type="caution">
    <text evidence="3">The sequence shown here is derived from an EMBL/GenBank/DDBJ whole genome shotgun (WGS) entry which is preliminary data.</text>
</comment>
<feature type="compositionally biased region" description="Polar residues" evidence="1">
    <location>
        <begin position="290"/>
        <end position="303"/>
    </location>
</feature>